<gene>
    <name evidence="4" type="ORF">QWF21_02405</name>
</gene>
<dbReference type="SUPFAM" id="SSF47473">
    <property type="entry name" value="EF-hand"/>
    <property type="match status" value="1"/>
</dbReference>
<organism evidence="4 5">
    <name type="scientific">Alkalimonas mucilaginosa</name>
    <dbReference type="NCBI Taxonomy" id="3057676"/>
    <lineage>
        <taxon>Bacteria</taxon>
        <taxon>Pseudomonadati</taxon>
        <taxon>Pseudomonadota</taxon>
        <taxon>Gammaproteobacteria</taxon>
        <taxon>Alkalimonas</taxon>
    </lineage>
</organism>
<dbReference type="PROSITE" id="PS50222">
    <property type="entry name" value="EF_HAND_2"/>
    <property type="match status" value="1"/>
</dbReference>
<feature type="chain" id="PRO_5045058163" evidence="2">
    <location>
        <begin position="25"/>
        <end position="310"/>
    </location>
</feature>
<dbReference type="InterPro" id="IPR011992">
    <property type="entry name" value="EF-hand-dom_pair"/>
</dbReference>
<evidence type="ECO:0000256" key="2">
    <source>
        <dbReference type="SAM" id="SignalP"/>
    </source>
</evidence>
<name>A0ABU7JBL3_9GAMM</name>
<dbReference type="PROSITE" id="PS00018">
    <property type="entry name" value="EF_HAND_1"/>
    <property type="match status" value="2"/>
</dbReference>
<evidence type="ECO:0000256" key="1">
    <source>
        <dbReference type="SAM" id="MobiDB-lite"/>
    </source>
</evidence>
<accession>A0ABU7JBL3</accession>
<evidence type="ECO:0000313" key="5">
    <source>
        <dbReference type="Proteomes" id="UP001339167"/>
    </source>
</evidence>
<sequence>MTYSTRTLLVFLATSALYLQSAAASVLPFSSVEEPLAEQRYRFIDRFAADEQNQVSRQDFLNAWQQRFTALSDFAAGKISEEVFVAFEMTELEQQLLNAREAHIRQTLNRFNALDRDNDGNISWEEYQASGQRIFDRFDTNQNGVVAVGDPDPAPRRRAQSNTQTDNERRRVRSLLAMPTTHNNQGFLTMFATDDKQQVSWQDFEQQRRSVYDRTDVNGDGLVSRGEYLDEFMSRVARREQEVRQTHKELAQHVFRQMDQAQQGWLSKKDFVAYGLAVFQLWDTTNEQQISEAQPLPEQEPQLQLAVRQP</sequence>
<feature type="domain" description="EF-hand" evidence="3">
    <location>
        <begin position="102"/>
        <end position="137"/>
    </location>
</feature>
<dbReference type="Proteomes" id="UP001339167">
    <property type="component" value="Unassembled WGS sequence"/>
</dbReference>
<dbReference type="Gene3D" id="1.10.238.10">
    <property type="entry name" value="EF-hand"/>
    <property type="match status" value="2"/>
</dbReference>
<feature type="region of interest" description="Disordered" evidence="1">
    <location>
        <begin position="147"/>
        <end position="169"/>
    </location>
</feature>
<evidence type="ECO:0000313" key="4">
    <source>
        <dbReference type="EMBL" id="MEE2023082.1"/>
    </source>
</evidence>
<protein>
    <submittedName>
        <fullName evidence="4">EF-hand domain-containing protein</fullName>
    </submittedName>
</protein>
<proteinExistence type="predicted"/>
<dbReference type="InterPro" id="IPR018247">
    <property type="entry name" value="EF_Hand_1_Ca_BS"/>
</dbReference>
<dbReference type="EMBL" id="JAUGZK010000002">
    <property type="protein sequence ID" value="MEE2023082.1"/>
    <property type="molecule type" value="Genomic_DNA"/>
</dbReference>
<dbReference type="Pfam" id="PF13202">
    <property type="entry name" value="EF-hand_5"/>
    <property type="match status" value="1"/>
</dbReference>
<dbReference type="RefSeq" id="WP_330086447.1">
    <property type="nucleotide sequence ID" value="NZ_JAUGZK010000002.1"/>
</dbReference>
<keyword evidence="2" id="KW-0732">Signal</keyword>
<evidence type="ECO:0000259" key="3">
    <source>
        <dbReference type="PROSITE" id="PS50222"/>
    </source>
</evidence>
<keyword evidence="5" id="KW-1185">Reference proteome</keyword>
<feature type="signal peptide" evidence="2">
    <location>
        <begin position="1"/>
        <end position="24"/>
    </location>
</feature>
<dbReference type="InterPro" id="IPR002048">
    <property type="entry name" value="EF_hand_dom"/>
</dbReference>
<comment type="caution">
    <text evidence="4">The sequence shown here is derived from an EMBL/GenBank/DDBJ whole genome shotgun (WGS) entry which is preliminary data.</text>
</comment>
<reference evidence="4 5" key="1">
    <citation type="submission" date="2023-06" db="EMBL/GenBank/DDBJ databases">
        <title>Alkalimonas sp., MEB004 an alkaliphilic bacterium isolated from Lonar Lake, India.</title>
        <authorList>
            <person name="Joshi A."/>
            <person name="Thite S."/>
        </authorList>
    </citation>
    <scope>NUCLEOTIDE SEQUENCE [LARGE SCALE GENOMIC DNA]</scope>
    <source>
        <strain evidence="4 5">MEB004</strain>
    </source>
</reference>